<protein>
    <submittedName>
        <fullName evidence="1">DUF2948 family protein</fullName>
    </submittedName>
</protein>
<dbReference type="InterPro" id="IPR021335">
    <property type="entry name" value="DUF2948"/>
</dbReference>
<name>A0A506UGH0_9HYPH</name>
<organism evidence="1 2">
    <name type="scientific">Martelella alba</name>
    <dbReference type="NCBI Taxonomy" id="2590451"/>
    <lineage>
        <taxon>Bacteria</taxon>
        <taxon>Pseudomonadati</taxon>
        <taxon>Pseudomonadota</taxon>
        <taxon>Alphaproteobacteria</taxon>
        <taxon>Hyphomicrobiales</taxon>
        <taxon>Aurantimonadaceae</taxon>
        <taxon>Martelella</taxon>
    </lineage>
</organism>
<dbReference type="Pfam" id="PF11164">
    <property type="entry name" value="DUF2948"/>
    <property type="match status" value="1"/>
</dbReference>
<evidence type="ECO:0000313" key="2">
    <source>
        <dbReference type="Proteomes" id="UP000318801"/>
    </source>
</evidence>
<evidence type="ECO:0000313" key="1">
    <source>
        <dbReference type="EMBL" id="TPW32179.1"/>
    </source>
</evidence>
<proteinExistence type="predicted"/>
<dbReference type="Proteomes" id="UP000318801">
    <property type="component" value="Unassembled WGS sequence"/>
</dbReference>
<gene>
    <name evidence="1" type="ORF">FJU08_03980</name>
</gene>
<dbReference type="RefSeq" id="WP_141147691.1">
    <property type="nucleotide sequence ID" value="NZ_VHLG01000002.1"/>
</dbReference>
<reference evidence="1 2" key="1">
    <citation type="submission" date="2019-06" db="EMBL/GenBank/DDBJ databases">
        <authorList>
            <person name="Li M."/>
        </authorList>
    </citation>
    <scope>NUCLEOTIDE SEQUENCE [LARGE SCALE GENOMIC DNA]</scope>
    <source>
        <strain evidence="1 2">BGMRC2036</strain>
    </source>
</reference>
<sequence>MSADLLKLMALDEEDLAILSAYMQDAVFLTKDARFSQESGLFELRANRFVWEKKRSFFRKPERRRTSLIFKRVQAVRSVGIIRGATDKVSNLLAIQFEKNGEGPDGSIILSLSGGGEIMLDVEVIEVALSDISGSWEARATPRHRG</sequence>
<keyword evidence="2" id="KW-1185">Reference proteome</keyword>
<dbReference type="EMBL" id="VHLG01000002">
    <property type="protein sequence ID" value="TPW32179.1"/>
    <property type="molecule type" value="Genomic_DNA"/>
</dbReference>
<dbReference type="AlphaFoldDB" id="A0A506UGH0"/>
<accession>A0A506UGH0</accession>
<dbReference type="OrthoDB" id="9806367at2"/>
<comment type="caution">
    <text evidence="1">The sequence shown here is derived from an EMBL/GenBank/DDBJ whole genome shotgun (WGS) entry which is preliminary data.</text>
</comment>